<proteinExistence type="predicted"/>
<keyword evidence="2" id="KW-1185">Reference proteome</keyword>
<dbReference type="EMBL" id="CM047588">
    <property type="protein sequence ID" value="KAI9906154.1"/>
    <property type="molecule type" value="Genomic_DNA"/>
</dbReference>
<sequence length="94" mass="10212">MPFPIGSAYSLSLPFFKELPEDPNPFSSPCLSFSTSFERDSSHAPFFQAKNSCSLLVAKSYFCFVAIASFNSPTDSLASIFTENALPLTPTTAQ</sequence>
<protein>
    <submittedName>
        <fullName evidence="1">Uncharacterized protein</fullName>
    </submittedName>
</protein>
<organism evidence="1 2">
    <name type="scientific">Peronosclerospora sorghi</name>
    <dbReference type="NCBI Taxonomy" id="230839"/>
    <lineage>
        <taxon>Eukaryota</taxon>
        <taxon>Sar</taxon>
        <taxon>Stramenopiles</taxon>
        <taxon>Oomycota</taxon>
        <taxon>Peronosporomycetes</taxon>
        <taxon>Peronosporales</taxon>
        <taxon>Peronosporaceae</taxon>
        <taxon>Peronosclerospora</taxon>
    </lineage>
</organism>
<evidence type="ECO:0000313" key="2">
    <source>
        <dbReference type="Proteomes" id="UP001163321"/>
    </source>
</evidence>
<evidence type="ECO:0000313" key="1">
    <source>
        <dbReference type="EMBL" id="KAI9906154.1"/>
    </source>
</evidence>
<reference evidence="1 2" key="1">
    <citation type="journal article" date="2022" name="bioRxiv">
        <title>The genome of the oomycete Peronosclerospora sorghi, a cosmopolitan pathogen of maize and sorghum, is inflated with dispersed pseudogenes.</title>
        <authorList>
            <person name="Fletcher K."/>
            <person name="Martin F."/>
            <person name="Isakeit T."/>
            <person name="Cavanaugh K."/>
            <person name="Magill C."/>
            <person name="Michelmore R."/>
        </authorList>
    </citation>
    <scope>NUCLEOTIDE SEQUENCE [LARGE SCALE GENOMIC DNA]</scope>
    <source>
        <strain evidence="1">P6</strain>
    </source>
</reference>
<name>A0ACC0VJQ8_9STRA</name>
<comment type="caution">
    <text evidence="1">The sequence shown here is derived from an EMBL/GenBank/DDBJ whole genome shotgun (WGS) entry which is preliminary data.</text>
</comment>
<gene>
    <name evidence="1" type="ORF">PsorP6_014138</name>
</gene>
<dbReference type="Proteomes" id="UP001163321">
    <property type="component" value="Chromosome 9"/>
</dbReference>
<accession>A0ACC0VJQ8</accession>